<evidence type="ECO:0000259" key="5">
    <source>
        <dbReference type="Pfam" id="PF02797"/>
    </source>
</evidence>
<dbReference type="Proteomes" id="UP000179797">
    <property type="component" value="Unassembled WGS sequence"/>
</dbReference>
<evidence type="ECO:0000256" key="3">
    <source>
        <dbReference type="PIRSR" id="PIRSR000451-1"/>
    </source>
</evidence>
<dbReference type="InterPro" id="IPR011141">
    <property type="entry name" value="Polyketide_synthase_type-III"/>
</dbReference>
<sequence length="349" mass="39354">MTYIHRITTASPKNVFAQTELEEHMQNVYQFSTERERRLMHMIYHKSGIDKRKSVINDFVGFFKKDIPPTLEERINIFKKEGLALGIEAANNCLVDIDRKEITHIITVSCTGLSAPGIDIDLIQHLELSHQTVRTTVNFMGCYAAFHALRIADQICKSTPNAKVLIVDIELCSLHFQNKTDDDNLLANTLFADGASAVLLSSEKKQESLYSITNFASRLSFQGKEEMAWDLSSTGFQMRLSTYVPKLIEKDIKSLLDDVLSYQNLNKEEMRWAFHPGGVRILSSIVKALEIDEEDLKPSFEVLRENGNMSSVSILFVLKKISQIKESKPIFAAGFGPGLTLEAMTLSRA</sequence>
<dbReference type="InterPro" id="IPR001099">
    <property type="entry name" value="Chalcone/stilbene_synt_N"/>
</dbReference>
<dbReference type="GO" id="GO:0016747">
    <property type="term" value="F:acyltransferase activity, transferring groups other than amino-acyl groups"/>
    <property type="evidence" value="ECO:0007669"/>
    <property type="project" value="InterPro"/>
</dbReference>
<dbReference type="CDD" id="cd00831">
    <property type="entry name" value="CHS_like"/>
    <property type="match status" value="1"/>
</dbReference>
<dbReference type="STRING" id="915059.NH26_22520"/>
<evidence type="ECO:0000313" key="6">
    <source>
        <dbReference type="EMBL" id="OHX64370.1"/>
    </source>
</evidence>
<comment type="caution">
    <text evidence="6">The sequence shown here is derived from an EMBL/GenBank/DDBJ whole genome shotgun (WGS) entry which is preliminary data.</text>
</comment>
<comment type="similarity">
    <text evidence="1">Belongs to the thiolase-like superfamily. Chalcone/stilbene synthases family.</text>
</comment>
<protein>
    <recommendedName>
        <fullName evidence="8">Type III polyketide synthase</fullName>
    </recommendedName>
</protein>
<dbReference type="PIRSF" id="PIRSF000451">
    <property type="entry name" value="PKS_III"/>
    <property type="match status" value="1"/>
</dbReference>
<proteinExistence type="inferred from homology"/>
<dbReference type="SUPFAM" id="SSF53901">
    <property type="entry name" value="Thiolase-like"/>
    <property type="match status" value="2"/>
</dbReference>
<feature type="active site" description="Acyl-thioester intermediate" evidence="3">
    <location>
        <position position="142"/>
    </location>
</feature>
<dbReference type="InterPro" id="IPR012328">
    <property type="entry name" value="Chalcone/stilbene_synt_C"/>
</dbReference>
<evidence type="ECO:0000313" key="7">
    <source>
        <dbReference type="Proteomes" id="UP000179797"/>
    </source>
</evidence>
<accession>A0A1S1YTL8</accession>
<organism evidence="6 7">
    <name type="scientific">Flammeovirga pacifica</name>
    <dbReference type="NCBI Taxonomy" id="915059"/>
    <lineage>
        <taxon>Bacteria</taxon>
        <taxon>Pseudomonadati</taxon>
        <taxon>Bacteroidota</taxon>
        <taxon>Cytophagia</taxon>
        <taxon>Cytophagales</taxon>
        <taxon>Flammeovirgaceae</taxon>
        <taxon>Flammeovirga</taxon>
    </lineage>
</organism>
<dbReference type="Pfam" id="PF00195">
    <property type="entry name" value="Chal_sti_synt_N"/>
    <property type="match status" value="1"/>
</dbReference>
<evidence type="ECO:0000259" key="4">
    <source>
        <dbReference type="Pfam" id="PF00195"/>
    </source>
</evidence>
<keyword evidence="2" id="KW-0808">Transferase</keyword>
<evidence type="ECO:0000256" key="1">
    <source>
        <dbReference type="ARBA" id="ARBA00005531"/>
    </source>
</evidence>
<reference evidence="6 7" key="1">
    <citation type="journal article" date="2012" name="Int. J. Syst. Evol. Microbiol.">
        <title>Flammeovirga pacifica sp. nov., isolated from deep-sea sediment.</title>
        <authorList>
            <person name="Xu H."/>
            <person name="Fu Y."/>
            <person name="Yang N."/>
            <person name="Ding Z."/>
            <person name="Lai Q."/>
            <person name="Zeng R."/>
        </authorList>
    </citation>
    <scope>NUCLEOTIDE SEQUENCE [LARGE SCALE GENOMIC DNA]</scope>
    <source>
        <strain evidence="7">DSM 24597 / LMG 26175 / WPAGA1</strain>
    </source>
</reference>
<dbReference type="Gene3D" id="3.40.47.10">
    <property type="match status" value="2"/>
</dbReference>
<dbReference type="AlphaFoldDB" id="A0A1S1YTL8"/>
<dbReference type="EMBL" id="JRYR02000002">
    <property type="protein sequence ID" value="OHX64370.1"/>
    <property type="molecule type" value="Genomic_DNA"/>
</dbReference>
<gene>
    <name evidence="6" type="ORF">NH26_22520</name>
</gene>
<dbReference type="PANTHER" id="PTHR11877">
    <property type="entry name" value="HYDROXYMETHYLGLUTARYL-COA SYNTHASE"/>
    <property type="match status" value="1"/>
</dbReference>
<feature type="domain" description="Chalcone/stilbene synthase C-terminal" evidence="5">
    <location>
        <begin position="223"/>
        <end position="346"/>
    </location>
</feature>
<feature type="domain" description="Chalcone/stilbene synthase N-terminal" evidence="4">
    <location>
        <begin position="6"/>
        <end position="202"/>
    </location>
</feature>
<keyword evidence="7" id="KW-1185">Reference proteome</keyword>
<dbReference type="OrthoDB" id="9786288at2"/>
<evidence type="ECO:0008006" key="8">
    <source>
        <dbReference type="Google" id="ProtNLM"/>
    </source>
</evidence>
<name>A0A1S1YTL8_FLAPC</name>
<evidence type="ECO:0000256" key="2">
    <source>
        <dbReference type="ARBA" id="ARBA00022679"/>
    </source>
</evidence>
<dbReference type="GO" id="GO:0030639">
    <property type="term" value="P:polyketide biosynthetic process"/>
    <property type="evidence" value="ECO:0007669"/>
    <property type="project" value="TreeGrafter"/>
</dbReference>
<dbReference type="RefSeq" id="WP_044220568.1">
    <property type="nucleotide sequence ID" value="NZ_JRYR02000002.1"/>
</dbReference>
<dbReference type="PANTHER" id="PTHR11877:SF46">
    <property type="entry name" value="TYPE III POLYKETIDE SYNTHASE A"/>
    <property type="match status" value="1"/>
</dbReference>
<dbReference type="Pfam" id="PF02797">
    <property type="entry name" value="Chal_sti_synt_C"/>
    <property type="match status" value="1"/>
</dbReference>
<dbReference type="InterPro" id="IPR016039">
    <property type="entry name" value="Thiolase-like"/>
</dbReference>